<keyword evidence="2" id="KW-0472">Membrane</keyword>
<reference evidence="6" key="5">
    <citation type="submission" date="2018-11" db="EMBL/GenBank/DDBJ databases">
        <title>Characterization of plant carbon substrate utilization by Auxenochlorella protothecoides.</title>
        <authorList>
            <person name="Vogler B.W."/>
            <person name="Starkenburg S.R."/>
            <person name="Sudasinghe N."/>
            <person name="Schambach J.Y."/>
            <person name="Rollin J.A."/>
            <person name="Pattathil S."/>
            <person name="Barry A.N."/>
        </authorList>
    </citation>
    <scope>NUCLEOTIDE SEQUENCE [LARGE SCALE GENOMIC DNA]</scope>
    <source>
        <strain evidence="6">UTEX 25</strain>
    </source>
</reference>
<dbReference type="AlphaFoldDB" id="A0A087SCN2"/>
<name>A0A087SCN2_AUXPR</name>
<reference evidence="5 7" key="1">
    <citation type="journal article" date="2014" name="BMC Genomics">
        <title>Oil accumulation mechanisms of the oleaginous microalga Chlorella protothecoides revealed through its genome, transcriptomes, and proteomes.</title>
        <authorList>
            <person name="Gao C."/>
            <person name="Wang Y."/>
            <person name="Shen Y."/>
            <person name="Yan D."/>
            <person name="He X."/>
            <person name="Dai J."/>
            <person name="Wu Q."/>
        </authorList>
    </citation>
    <scope>NUCLEOTIDE SEQUENCE [LARGE SCALE GENOMIC DNA]</scope>
    <source>
        <strain evidence="5 7">0710</strain>
    </source>
</reference>
<dbReference type="Pfam" id="PF00027">
    <property type="entry name" value="cNMP_binding"/>
    <property type="match status" value="1"/>
</dbReference>
<dbReference type="KEGG" id="apro:F751_4368"/>
<proteinExistence type="predicted"/>
<feature type="domain" description="Cyclic nucleotide-binding" evidence="3">
    <location>
        <begin position="104"/>
        <end position="175"/>
    </location>
</feature>
<reference evidence="6" key="4">
    <citation type="submission" date="2018-10" db="EMBL/GenBank/DDBJ databases">
        <authorList>
            <person name="Hovde B."/>
            <person name="Zhang X."/>
        </authorList>
    </citation>
    <scope>NUCLEOTIDE SEQUENCE [LARGE SCALE GENOMIC DNA]</scope>
    <source>
        <strain evidence="6">UTEX 25</strain>
    </source>
</reference>
<feature type="transmembrane region" description="Helical" evidence="2">
    <location>
        <begin position="62"/>
        <end position="82"/>
    </location>
</feature>
<keyword evidence="2" id="KW-1133">Transmembrane helix</keyword>
<dbReference type="Proteomes" id="UP000279271">
    <property type="component" value="Unassembled WGS sequence"/>
</dbReference>
<reference evidence="8" key="3">
    <citation type="journal article" date="2018" name="Algal Res.">
        <title>Characterization of plant carbon substrate utilization by Auxenochlorella protothecoides.</title>
        <authorList>
            <person name="Vogler B.W."/>
            <person name="Starkenburg S.R."/>
            <person name="Sudasinghe N."/>
            <person name="Schambach J.Y."/>
            <person name="Rollin J.A."/>
            <person name="Pattathil S."/>
            <person name="Barry A.N."/>
        </authorList>
    </citation>
    <scope>NUCLEOTIDE SEQUENCE [LARGE SCALE GENOMIC DNA]</scope>
    <source>
        <strain evidence="8">UTEX 25</strain>
    </source>
</reference>
<evidence type="ECO:0000256" key="1">
    <source>
        <dbReference type="SAM" id="MobiDB-lite"/>
    </source>
</evidence>
<dbReference type="Proteomes" id="UP000028924">
    <property type="component" value="Unassembled WGS sequence"/>
</dbReference>
<sequence>MVTVLQPGGPWNQLASASFLLSALVSDLLILRLFLFAAYIFLFAAALTGYPRFPRWGWQDAISVDGLAWSSTIIVFHGYAVWRHLWDERPIRFRSEDEEQLWRLFHRRSGMYRLEMSECLRYGRWARYAAGDVIVTPGASHLRLHLVVEGLVELEVDHGAGKERVLNTLHSGTIFDFGVANVFGVYIGFECAQDVGFTARAKTDCLLYEWSIDDLEVFASRLSPSVPAFWRSFVLCEVGLEYAGRVHPARGTRSANGEWEGPEYEAGARSRDFTEPLRPEELPPRRGLWGTLRAVLRVFDPLPPAGLRHCSTPMSGVMARNRLAAVAAAKGLEQRATLQEEERAQDDVEAAKAVAGVK</sequence>
<feature type="region of interest" description="Disordered" evidence="1">
    <location>
        <begin position="251"/>
        <end position="279"/>
    </location>
</feature>
<feature type="compositionally biased region" description="Basic and acidic residues" evidence="1">
    <location>
        <begin position="266"/>
        <end position="279"/>
    </location>
</feature>
<protein>
    <recommendedName>
        <fullName evidence="3">Cyclic nucleotide-binding domain-containing protein</fullName>
    </recommendedName>
</protein>
<feature type="region of interest" description="Disordered" evidence="1">
    <location>
        <begin position="338"/>
        <end position="358"/>
    </location>
</feature>
<dbReference type="InterPro" id="IPR014710">
    <property type="entry name" value="RmlC-like_jellyroll"/>
</dbReference>
<accession>A0A087SCN2</accession>
<dbReference type="CDD" id="cd00038">
    <property type="entry name" value="CAP_ED"/>
    <property type="match status" value="1"/>
</dbReference>
<dbReference type="eggNOG" id="ENOG502S2FF">
    <property type="taxonomic scope" value="Eukaryota"/>
</dbReference>
<dbReference type="SUPFAM" id="SSF51206">
    <property type="entry name" value="cAMP-binding domain-like"/>
    <property type="match status" value="1"/>
</dbReference>
<feature type="compositionally biased region" description="Basic and acidic residues" evidence="1">
    <location>
        <begin position="338"/>
        <end position="350"/>
    </location>
</feature>
<dbReference type="EMBL" id="GDKF01000723">
    <property type="protein sequence ID" value="JAT77899.1"/>
    <property type="molecule type" value="Transcribed_RNA"/>
</dbReference>
<dbReference type="EMBL" id="KL662094">
    <property type="protein sequence ID" value="KFM23486.1"/>
    <property type="molecule type" value="Genomic_DNA"/>
</dbReference>
<evidence type="ECO:0000313" key="8">
    <source>
        <dbReference type="Proteomes" id="UP000279271"/>
    </source>
</evidence>
<dbReference type="OrthoDB" id="507693at2759"/>
<dbReference type="GeneID" id="23615759"/>
<reference evidence="4" key="2">
    <citation type="submission" date="2015-08" db="EMBL/GenBank/DDBJ databases">
        <authorList>
            <person name="Babu N.S."/>
            <person name="Beckwith C.J."/>
            <person name="Beseler K.G."/>
            <person name="Brison A."/>
            <person name="Carone J.V."/>
            <person name="Caskin T.P."/>
            <person name="Diamond M."/>
            <person name="Durham M.E."/>
            <person name="Foxe J.M."/>
            <person name="Go M."/>
            <person name="Henderson B.A."/>
            <person name="Jones I.B."/>
            <person name="McGettigan J.A."/>
            <person name="Micheletti S.J."/>
            <person name="Nasrallah M.E."/>
            <person name="Ortiz D."/>
            <person name="Piller C.R."/>
            <person name="Privatt S.R."/>
            <person name="Schneider S.L."/>
            <person name="Sharp S."/>
            <person name="Smith T.C."/>
            <person name="Stanton J.D."/>
            <person name="Ullery H.E."/>
            <person name="Wilson R.J."/>
            <person name="Serrano M.G."/>
            <person name="Buck G."/>
            <person name="Lee V."/>
            <person name="Wang Y."/>
            <person name="Carvalho R."/>
            <person name="Voegtly L."/>
            <person name="Shi R."/>
            <person name="Duckworth R."/>
            <person name="Johnson A."/>
            <person name="Loviza R."/>
            <person name="Walstead R."/>
            <person name="Shah Z."/>
            <person name="Kiflezghi M."/>
            <person name="Wade K."/>
            <person name="Ball S.L."/>
            <person name="Bradley K.W."/>
            <person name="Asai D.J."/>
            <person name="Bowman C.A."/>
            <person name="Russell D.A."/>
            <person name="Pope W.H."/>
            <person name="Jacobs-Sera D."/>
            <person name="Hendrix R.W."/>
            <person name="Hatfull G.F."/>
        </authorList>
    </citation>
    <scope>NUCLEOTIDE SEQUENCE</scope>
</reference>
<evidence type="ECO:0000259" key="3">
    <source>
        <dbReference type="PROSITE" id="PS50042"/>
    </source>
</evidence>
<dbReference type="RefSeq" id="XP_011396359.1">
    <property type="nucleotide sequence ID" value="XM_011398057.1"/>
</dbReference>
<dbReference type="EMBL" id="QOKY01000162">
    <property type="protein sequence ID" value="RMZ55439.1"/>
    <property type="molecule type" value="Genomic_DNA"/>
</dbReference>
<dbReference type="InterPro" id="IPR000595">
    <property type="entry name" value="cNMP-bd_dom"/>
</dbReference>
<dbReference type="PROSITE" id="PS50042">
    <property type="entry name" value="CNMP_BINDING_3"/>
    <property type="match status" value="1"/>
</dbReference>
<feature type="transmembrane region" description="Helical" evidence="2">
    <location>
        <begin position="29"/>
        <end position="50"/>
    </location>
</feature>
<evidence type="ECO:0000313" key="4">
    <source>
        <dbReference type="EMBL" id="JAT77899.1"/>
    </source>
</evidence>
<keyword evidence="2" id="KW-0812">Transmembrane</keyword>
<organism evidence="5 7">
    <name type="scientific">Auxenochlorella protothecoides</name>
    <name type="common">Green microalga</name>
    <name type="synonym">Chlorella protothecoides</name>
    <dbReference type="NCBI Taxonomy" id="3075"/>
    <lineage>
        <taxon>Eukaryota</taxon>
        <taxon>Viridiplantae</taxon>
        <taxon>Chlorophyta</taxon>
        <taxon>core chlorophytes</taxon>
        <taxon>Trebouxiophyceae</taxon>
        <taxon>Chlorellales</taxon>
        <taxon>Chlorellaceae</taxon>
        <taxon>Auxenochlorella</taxon>
    </lineage>
</organism>
<evidence type="ECO:0000313" key="7">
    <source>
        <dbReference type="Proteomes" id="UP000028924"/>
    </source>
</evidence>
<dbReference type="Gene3D" id="2.60.120.10">
    <property type="entry name" value="Jelly Rolls"/>
    <property type="match status" value="1"/>
</dbReference>
<dbReference type="InterPro" id="IPR018490">
    <property type="entry name" value="cNMP-bd_dom_sf"/>
</dbReference>
<evidence type="ECO:0000313" key="5">
    <source>
        <dbReference type="EMBL" id="KFM23486.1"/>
    </source>
</evidence>
<evidence type="ECO:0000313" key="6">
    <source>
        <dbReference type="EMBL" id="RMZ55439.1"/>
    </source>
</evidence>
<gene>
    <name evidence="6" type="ORF">APUTEX25_003563</name>
    <name evidence="5" type="ORF">F751_4368</name>
    <name evidence="4" type="ORF">g.1632</name>
</gene>
<evidence type="ECO:0000256" key="2">
    <source>
        <dbReference type="SAM" id="Phobius"/>
    </source>
</evidence>
<keyword evidence="7" id="KW-1185">Reference proteome</keyword>